<feature type="region of interest" description="Disordered" evidence="2">
    <location>
        <begin position="24"/>
        <end position="88"/>
    </location>
</feature>
<feature type="compositionally biased region" description="Low complexity" evidence="2">
    <location>
        <begin position="71"/>
        <end position="81"/>
    </location>
</feature>
<keyword evidence="5" id="KW-1185">Reference proteome</keyword>
<dbReference type="EMBL" id="AP029263">
    <property type="protein sequence ID" value="BFF92303.1"/>
    <property type="molecule type" value="Genomic_DNA"/>
</dbReference>
<protein>
    <submittedName>
        <fullName evidence="4">Uncharacterized protein</fullName>
    </submittedName>
</protein>
<feature type="coiled-coil region" evidence="1">
    <location>
        <begin position="135"/>
        <end position="165"/>
    </location>
</feature>
<name>A0AAU9F9H9_DROMD</name>
<evidence type="ECO:0000313" key="4">
    <source>
        <dbReference type="EMBL" id="BFF92303.1"/>
    </source>
</evidence>
<feature type="chain" id="PRO_5043684090" evidence="3">
    <location>
        <begin position="17"/>
        <end position="438"/>
    </location>
</feature>
<keyword evidence="3" id="KW-0732">Signal</keyword>
<sequence>MCFLCSMMARLSGCVGTHWTGPCRAKHSRNQKKASSTRKQRSGCAKRSNNSAKDRNANRNKNPHRLETQEEQQPGEQPSSGVTPCCNPPKETYPLLAHHSYTIRNTYPGPLETYDGEARGEKRLICFADLSESYLNLLFNQVEEEERKEKEKEELEKQQKSGESKCQATAKRCRENSRKRSPQRNVRFCGEQKKSCGEKKKEGCAEKKKESCEEKKENCAENTKKSCGEVKKEGCAENKEKCVEKKKESCEEKKKEGCAEKQKEGCGEVKKENCGDNKKEGCAETKNAEESTKKEENCEEQKTETRNFRAMIKQETNAQRLYEKGLRRKGCQNGKAWQCLLPREKLTYYWRVRTGEQLRPTAYSNFKQGFVKRFRKMHPRAGSKRVRAETRTQWYALERSQREPFVMQALVYHVSTGELDPLDQCSVREMYTRLKGSD</sequence>
<proteinExistence type="predicted"/>
<reference evidence="4 5" key="1">
    <citation type="submission" date="2024-02" db="EMBL/GenBank/DDBJ databases">
        <title>A chromosome-level genome assembly of Drosophila madeirensis, a fruit fly species endemic to Madeira island.</title>
        <authorList>
            <person name="Tomihara K."/>
            <person name="Llopart A."/>
            <person name="Yamamoto D."/>
        </authorList>
    </citation>
    <scope>NUCLEOTIDE SEQUENCE [LARGE SCALE GENOMIC DNA]</scope>
    <source>
        <strain evidence="4 5">RF1</strain>
    </source>
</reference>
<evidence type="ECO:0000256" key="1">
    <source>
        <dbReference type="SAM" id="Coils"/>
    </source>
</evidence>
<evidence type="ECO:0000256" key="3">
    <source>
        <dbReference type="SAM" id="SignalP"/>
    </source>
</evidence>
<accession>A0AAU9F9H9</accession>
<feature type="signal peptide" evidence="3">
    <location>
        <begin position="1"/>
        <end position="16"/>
    </location>
</feature>
<keyword evidence="1" id="KW-0175">Coiled coil</keyword>
<feature type="compositionally biased region" description="Basic residues" evidence="2">
    <location>
        <begin position="24"/>
        <end position="41"/>
    </location>
</feature>
<gene>
    <name evidence="4" type="ORF">DMAD_10388</name>
</gene>
<organism evidence="4 5">
    <name type="scientific">Drosophila madeirensis</name>
    <name type="common">Fruit fly</name>
    <dbReference type="NCBI Taxonomy" id="30013"/>
    <lineage>
        <taxon>Eukaryota</taxon>
        <taxon>Metazoa</taxon>
        <taxon>Ecdysozoa</taxon>
        <taxon>Arthropoda</taxon>
        <taxon>Hexapoda</taxon>
        <taxon>Insecta</taxon>
        <taxon>Pterygota</taxon>
        <taxon>Neoptera</taxon>
        <taxon>Endopterygota</taxon>
        <taxon>Diptera</taxon>
        <taxon>Brachycera</taxon>
        <taxon>Muscomorpha</taxon>
        <taxon>Ephydroidea</taxon>
        <taxon>Drosophilidae</taxon>
        <taxon>Drosophila</taxon>
        <taxon>Sophophora</taxon>
    </lineage>
</organism>
<evidence type="ECO:0000256" key="2">
    <source>
        <dbReference type="SAM" id="MobiDB-lite"/>
    </source>
</evidence>
<evidence type="ECO:0000313" key="5">
    <source>
        <dbReference type="Proteomes" id="UP001500889"/>
    </source>
</evidence>
<dbReference type="AlphaFoldDB" id="A0AAU9F9H9"/>
<dbReference type="Proteomes" id="UP001500889">
    <property type="component" value="Chromosome O"/>
</dbReference>